<comment type="caution">
    <text evidence="4">The sequence shown here is derived from an EMBL/GenBank/DDBJ whole genome shotgun (WGS) entry which is preliminary data.</text>
</comment>
<keyword evidence="5" id="KW-1185">Reference proteome</keyword>
<dbReference type="InterPro" id="IPR003137">
    <property type="entry name" value="PA_domain"/>
</dbReference>
<accession>A0A9Q1C0I2</accession>
<evidence type="ECO:0000313" key="5">
    <source>
        <dbReference type="Proteomes" id="UP001152320"/>
    </source>
</evidence>
<dbReference type="PANTHER" id="PTHR39319:SF1">
    <property type="entry name" value="SI:DKEY-256H2.1"/>
    <property type="match status" value="1"/>
</dbReference>
<dbReference type="InterPro" id="IPR015197">
    <property type="entry name" value="PngaseF_C"/>
</dbReference>
<dbReference type="EMBL" id="JAIZAY010000009">
    <property type="protein sequence ID" value="KAJ8036127.1"/>
    <property type="molecule type" value="Genomic_DNA"/>
</dbReference>
<organism evidence="4 5">
    <name type="scientific">Holothuria leucospilota</name>
    <name type="common">Black long sea cucumber</name>
    <name type="synonym">Mertensiothuria leucospilota</name>
    <dbReference type="NCBI Taxonomy" id="206669"/>
    <lineage>
        <taxon>Eukaryota</taxon>
        <taxon>Metazoa</taxon>
        <taxon>Echinodermata</taxon>
        <taxon>Eleutherozoa</taxon>
        <taxon>Echinozoa</taxon>
        <taxon>Holothuroidea</taxon>
        <taxon>Aspidochirotacea</taxon>
        <taxon>Aspidochirotida</taxon>
        <taxon>Holothuriidae</taxon>
        <taxon>Holothuria</taxon>
    </lineage>
</organism>
<dbReference type="Pfam" id="PF02225">
    <property type="entry name" value="PA"/>
    <property type="match status" value="1"/>
</dbReference>
<dbReference type="PANTHER" id="PTHR39319">
    <property type="entry name" value="SI:DKEY-256H2.1"/>
    <property type="match status" value="1"/>
</dbReference>
<dbReference type="InterPro" id="IPR014784">
    <property type="entry name" value="Cu2_ascorb_mOase-like_C"/>
</dbReference>
<dbReference type="Proteomes" id="UP001152320">
    <property type="component" value="Chromosome 9"/>
</dbReference>
<keyword evidence="2" id="KW-0732">Signal</keyword>
<dbReference type="SUPFAM" id="SSF49742">
    <property type="entry name" value="PHM/PNGase F"/>
    <property type="match status" value="1"/>
</dbReference>
<dbReference type="InterPro" id="IPR015196">
    <property type="entry name" value="PngaseF_N"/>
</dbReference>
<proteinExistence type="predicted"/>
<sequence length="684" mass="76067">MVQAKYFLILFLYFSPLFICNEGTKGPSRTNWKNVVKTANKNLQSDAFIHGTQVGEENVNLEVPGTPVQPFTLYTLKGMISYPSPLFDGSSILFHTFNNRSAFLECLWTSEYSLTSLVTDFPENTHLVVVPTSQTNPLKEAEWMKNQVENAVKNTPKGSPSLLTKIHFVTTSVDQLGNWVTAAFRDLACSDHGCGLSQALFTSENATQPPLILKRLDARYDWLPSPEGVFKNQSQGVVMADTGCTVNKTVSKKIALVKAGGCSYSTKVSSMEQSGAVGVLVYALPGHPVDDMNCVDDECLSPPSISASMIPWSQELLTRLTGGSVNVTFQTTATSNFYFAIDAEGLLAEFGWLLYPSFQFFNWQAQWFNYQTQLLEKLSHDALVIPVINGSIMQGNPGIISTLKIPSMQDLLKYDKFELDASLSCPGTRDQDCPAWDHTVQLYVCCNNQSSLCGQELGRWITPFRRRIGRWLTDVTPLLPLLTSSKCTFNMKTVPWAMAWKPSLNLRFSKNTTKENTESSLKPSQVTPLFRGGTFNKTYNKKYKPFIFSVPADVKKVKIVAVITGHGSDENGCGEFCVTSHHFVVNQNHSNVKTFDNAGTPLGCAERTPSGVEPNEHGTWLYGRDGWCDGREVDPWTFDITDQLDLNGKNSVIYFGWFNGTDPNPLSNPGEIILYSYLVFYKVS</sequence>
<dbReference type="InterPro" id="IPR046450">
    <property type="entry name" value="PA_dom_sf"/>
</dbReference>
<gene>
    <name evidence="4" type="ORF">HOLleu_20006</name>
</gene>
<dbReference type="Pfam" id="PF09113">
    <property type="entry name" value="N-glycanase_C"/>
    <property type="match status" value="1"/>
</dbReference>
<dbReference type="SMART" id="SM01290">
    <property type="entry name" value="N-glycanase_N"/>
    <property type="match status" value="1"/>
</dbReference>
<protein>
    <recommendedName>
        <fullName evidence="3">Peptide-N-glycosidase F N-terminal domain-containing protein</fullName>
    </recommendedName>
</protein>
<evidence type="ECO:0000259" key="3">
    <source>
        <dbReference type="SMART" id="SM01290"/>
    </source>
</evidence>
<name>A0A9Q1C0I2_HOLLE</name>
<reference evidence="4" key="1">
    <citation type="submission" date="2021-10" db="EMBL/GenBank/DDBJ databases">
        <title>Tropical sea cucumber genome reveals ecological adaptation and Cuvierian tubules defense mechanism.</title>
        <authorList>
            <person name="Chen T."/>
        </authorList>
    </citation>
    <scope>NUCLEOTIDE SEQUENCE</scope>
    <source>
        <strain evidence="4">Nanhai2018</strain>
        <tissue evidence="4">Muscle</tissue>
    </source>
</reference>
<keyword evidence="1" id="KW-1015">Disulfide bond</keyword>
<dbReference type="Pfam" id="PF09112">
    <property type="entry name" value="N-glycanase_N"/>
    <property type="match status" value="1"/>
</dbReference>
<evidence type="ECO:0000313" key="4">
    <source>
        <dbReference type="EMBL" id="KAJ8036127.1"/>
    </source>
</evidence>
<dbReference type="SUPFAM" id="SSF52025">
    <property type="entry name" value="PA domain"/>
    <property type="match status" value="1"/>
</dbReference>
<dbReference type="InterPro" id="IPR053251">
    <property type="entry name" value="N-glycanase"/>
</dbReference>
<dbReference type="Gene3D" id="3.50.30.30">
    <property type="match status" value="1"/>
</dbReference>
<feature type="chain" id="PRO_5040396668" description="Peptide-N-glycosidase F N-terminal domain-containing protein" evidence="2">
    <location>
        <begin position="24"/>
        <end position="684"/>
    </location>
</feature>
<feature type="signal peptide" evidence="2">
    <location>
        <begin position="1"/>
        <end position="23"/>
    </location>
</feature>
<evidence type="ECO:0000256" key="2">
    <source>
        <dbReference type="SAM" id="SignalP"/>
    </source>
</evidence>
<dbReference type="AlphaFoldDB" id="A0A9Q1C0I2"/>
<dbReference type="Gene3D" id="2.60.120.230">
    <property type="match status" value="2"/>
</dbReference>
<dbReference type="OrthoDB" id="406745at2759"/>
<dbReference type="CDD" id="cd00538">
    <property type="entry name" value="PA"/>
    <property type="match status" value="1"/>
</dbReference>
<dbReference type="GO" id="GO:0016715">
    <property type="term" value="F:oxidoreductase activity, acting on paired donors, with incorporation or reduction of molecular oxygen, reduced ascorbate as one donor, and incorporation of one atom of oxygen"/>
    <property type="evidence" value="ECO:0007669"/>
    <property type="project" value="InterPro"/>
</dbReference>
<evidence type="ECO:0000256" key="1">
    <source>
        <dbReference type="ARBA" id="ARBA00023157"/>
    </source>
</evidence>
<feature type="domain" description="Peptide-N-glycosidase F N-terminal" evidence="3">
    <location>
        <begin position="384"/>
        <end position="508"/>
    </location>
</feature>
<dbReference type="InterPro" id="IPR008977">
    <property type="entry name" value="PHM/PNGase_F_dom_sf"/>
</dbReference>